<organism evidence="2 3">
    <name type="scientific">Tieghemiomyces parasiticus</name>
    <dbReference type="NCBI Taxonomy" id="78921"/>
    <lineage>
        <taxon>Eukaryota</taxon>
        <taxon>Fungi</taxon>
        <taxon>Fungi incertae sedis</taxon>
        <taxon>Zoopagomycota</taxon>
        <taxon>Kickxellomycotina</taxon>
        <taxon>Dimargaritomycetes</taxon>
        <taxon>Dimargaritales</taxon>
        <taxon>Dimargaritaceae</taxon>
        <taxon>Tieghemiomyces</taxon>
    </lineage>
</organism>
<proteinExistence type="predicted"/>
<dbReference type="EMBL" id="JANBPT010000422">
    <property type="protein sequence ID" value="KAJ1921304.1"/>
    <property type="molecule type" value="Genomic_DNA"/>
</dbReference>
<feature type="region of interest" description="Disordered" evidence="1">
    <location>
        <begin position="359"/>
        <end position="438"/>
    </location>
</feature>
<gene>
    <name evidence="2" type="ORF">IWQ60_006800</name>
</gene>
<sequence length="455" mass="51310">MGKNRRNANGAGKPTSWLKPAEPVLSAPPERPFTRVTPPVTPITKPDGPGLPTMADQADVHVCYMEAVQAPRKEIRNLGNLYQQMYDRYWDGRAEATSGRLARMMLDPATSHSAPEDATDDDDDDNEIPPKAYRLREDFCGTAVLCKEWVRHHVAHEAVGVDIDPEVIRYARNHTFQDATDAAKVRLVIGDVLTVDDQLRHAAIAATGITLTTTASGDRVEYPGPLPAVHIVSCLNYSLFYFHRRTQLVEYLRRCYANLCPFGIVVADAFGGSRAMYDLPTVKTRRFANFTYHFEYRTFDLLTNVGRYMIHFEFADGSWKRQAFSYLFRLYSLVEIREAMLEAGFQQVHMWITKPAVVNNGASGRSRNRPKSARRVQSRTNGTNRRGRRDRQKHAIPATCVASTDEDGEPSETEEEDEGPDEDDREYVETGHGPVPAMEQYNAYIVGVKVEPHLT</sequence>
<evidence type="ECO:0000256" key="1">
    <source>
        <dbReference type="SAM" id="MobiDB-lite"/>
    </source>
</evidence>
<protein>
    <submittedName>
        <fullName evidence="2">Uncharacterized protein</fullName>
    </submittedName>
</protein>
<evidence type="ECO:0000313" key="3">
    <source>
        <dbReference type="Proteomes" id="UP001150569"/>
    </source>
</evidence>
<dbReference type="OrthoDB" id="3342809at2759"/>
<name>A0A9W8A7S4_9FUNG</name>
<dbReference type="CDD" id="cd02440">
    <property type="entry name" value="AdoMet_MTases"/>
    <property type="match status" value="1"/>
</dbReference>
<dbReference type="PANTHER" id="PTHR37211">
    <property type="entry name" value="EXPRESSED PROTEIN"/>
    <property type="match status" value="1"/>
</dbReference>
<comment type="caution">
    <text evidence="2">The sequence shown here is derived from an EMBL/GenBank/DDBJ whole genome shotgun (WGS) entry which is preliminary data.</text>
</comment>
<feature type="compositionally biased region" description="Acidic residues" evidence="1">
    <location>
        <begin position="404"/>
        <end position="426"/>
    </location>
</feature>
<feature type="compositionally biased region" description="Basic residues" evidence="1">
    <location>
        <begin position="366"/>
        <end position="377"/>
    </location>
</feature>
<reference evidence="2" key="1">
    <citation type="submission" date="2022-07" db="EMBL/GenBank/DDBJ databases">
        <title>Phylogenomic reconstructions and comparative analyses of Kickxellomycotina fungi.</title>
        <authorList>
            <person name="Reynolds N.K."/>
            <person name="Stajich J.E."/>
            <person name="Barry K."/>
            <person name="Grigoriev I.V."/>
            <person name="Crous P."/>
            <person name="Smith M.E."/>
        </authorList>
    </citation>
    <scope>NUCLEOTIDE SEQUENCE</scope>
    <source>
        <strain evidence="2">RSA 861</strain>
    </source>
</reference>
<dbReference type="Gene3D" id="3.40.50.150">
    <property type="entry name" value="Vaccinia Virus protein VP39"/>
    <property type="match status" value="1"/>
</dbReference>
<feature type="compositionally biased region" description="Basic residues" evidence="1">
    <location>
        <begin position="385"/>
        <end position="394"/>
    </location>
</feature>
<dbReference type="PANTHER" id="PTHR37211:SF1">
    <property type="entry name" value="EXPRESSED PROTEIN"/>
    <property type="match status" value="1"/>
</dbReference>
<dbReference type="Proteomes" id="UP001150569">
    <property type="component" value="Unassembled WGS sequence"/>
</dbReference>
<dbReference type="SUPFAM" id="SSF53335">
    <property type="entry name" value="S-adenosyl-L-methionine-dependent methyltransferases"/>
    <property type="match status" value="1"/>
</dbReference>
<feature type="region of interest" description="Disordered" evidence="1">
    <location>
        <begin position="110"/>
        <end position="129"/>
    </location>
</feature>
<feature type="compositionally biased region" description="Low complexity" evidence="1">
    <location>
        <begin position="34"/>
        <end position="46"/>
    </location>
</feature>
<accession>A0A9W8A7S4</accession>
<feature type="region of interest" description="Disordered" evidence="1">
    <location>
        <begin position="1"/>
        <end position="51"/>
    </location>
</feature>
<dbReference type="Gene3D" id="2.20.25.110">
    <property type="entry name" value="S-adenosyl-L-methionine-dependent methyltransferases"/>
    <property type="match status" value="1"/>
</dbReference>
<dbReference type="AlphaFoldDB" id="A0A9W8A7S4"/>
<dbReference type="InterPro" id="IPR029063">
    <property type="entry name" value="SAM-dependent_MTases_sf"/>
</dbReference>
<keyword evidence="3" id="KW-1185">Reference proteome</keyword>
<evidence type="ECO:0000313" key="2">
    <source>
        <dbReference type="EMBL" id="KAJ1921304.1"/>
    </source>
</evidence>
<feature type="compositionally biased region" description="Acidic residues" evidence="1">
    <location>
        <begin position="117"/>
        <end position="127"/>
    </location>
</feature>